<dbReference type="EMBL" id="UZAD01006918">
    <property type="protein sequence ID" value="VDN88049.1"/>
    <property type="molecule type" value="Genomic_DNA"/>
</dbReference>
<evidence type="ECO:0000313" key="7">
    <source>
        <dbReference type="WBParaSite" id="BPAG_0000689801-mRNA-1"/>
    </source>
</evidence>
<keyword evidence="5" id="KW-1185">Reference proteome</keyword>
<organism evidence="6">
    <name type="scientific">Brugia pahangi</name>
    <name type="common">Filarial nematode worm</name>
    <dbReference type="NCBI Taxonomy" id="6280"/>
    <lineage>
        <taxon>Eukaryota</taxon>
        <taxon>Metazoa</taxon>
        <taxon>Ecdysozoa</taxon>
        <taxon>Nematoda</taxon>
        <taxon>Chromadorea</taxon>
        <taxon>Rhabditida</taxon>
        <taxon>Spirurina</taxon>
        <taxon>Spiruromorpha</taxon>
        <taxon>Filarioidea</taxon>
        <taxon>Onchocercidae</taxon>
        <taxon>Brugia</taxon>
    </lineage>
</organism>
<evidence type="ECO:0000313" key="3">
    <source>
        <dbReference type="EMBL" id="VDN87009.1"/>
    </source>
</evidence>
<feature type="compositionally biased region" description="Basic residues" evidence="2">
    <location>
        <begin position="1"/>
        <end position="10"/>
    </location>
</feature>
<dbReference type="WBParaSite" id="BPAG_0000689801-mRNA-1">
    <property type="protein sequence ID" value="BPAG_0000689801-mRNA-1"/>
    <property type="gene ID" value="BPAG_0000689801"/>
</dbReference>
<dbReference type="PANTHER" id="PTHR16967:SF1">
    <property type="entry name" value="LEYDIG CELL TUMOR 10 KDA PROTEIN HOMOLOG"/>
    <property type="match status" value="1"/>
</dbReference>
<accession>A0A0N4TCC1</accession>
<sequence>MVQHNLKKKVSLPGGVKQKRKMKTSKQGPKKGHQLIIAPKKPAAIQQAKIDSEITRTINDKNEQLLKGRANKDVGRTTTST</sequence>
<comment type="similarity">
    <text evidence="1">Belongs to the UPF0390 family.</text>
</comment>
<dbReference type="AlphaFoldDB" id="A0A0N4TCC1"/>
<dbReference type="Pfam" id="PF09495">
    <property type="entry name" value="DUF2462"/>
    <property type="match status" value="1"/>
</dbReference>
<reference evidence="3 5" key="2">
    <citation type="submission" date="2018-11" db="EMBL/GenBank/DDBJ databases">
        <authorList>
            <consortium name="Pathogen Informatics"/>
        </authorList>
    </citation>
    <scope>NUCLEOTIDE SEQUENCE [LARGE SCALE GENOMIC DNA]</scope>
</reference>
<feature type="region of interest" description="Disordered" evidence="2">
    <location>
        <begin position="1"/>
        <end position="33"/>
    </location>
</feature>
<gene>
    <name evidence="3" type="ORF">BPAG_LOCUS5823</name>
    <name evidence="4" type="ORF">BPAG_LOCUS6863</name>
</gene>
<dbReference type="InterPro" id="IPR019034">
    <property type="entry name" value="UPF0390"/>
</dbReference>
<name>A0A0N4TCC1_BRUPA</name>
<feature type="compositionally biased region" description="Basic residues" evidence="2">
    <location>
        <begin position="17"/>
        <end position="33"/>
    </location>
</feature>
<evidence type="ECO:0000256" key="1">
    <source>
        <dbReference type="ARBA" id="ARBA00006802"/>
    </source>
</evidence>
<dbReference type="PANTHER" id="PTHR16967">
    <property type="entry name" value="LEYDIG CELL TUMOR 10 KDA PROTEIN HOMOLOG"/>
    <property type="match status" value="1"/>
</dbReference>
<evidence type="ECO:0000256" key="2">
    <source>
        <dbReference type="SAM" id="MobiDB-lite"/>
    </source>
</evidence>
<evidence type="ECO:0000313" key="5">
    <source>
        <dbReference type="Proteomes" id="UP000278627"/>
    </source>
</evidence>
<dbReference type="WBParaSite" id="BPAG_0000585901-mRNA-1">
    <property type="protein sequence ID" value="BPAG_0000585901-mRNA-1"/>
    <property type="gene ID" value="BPAG_0000585901"/>
</dbReference>
<evidence type="ECO:0000313" key="6">
    <source>
        <dbReference type="WBParaSite" id="BPAG_0000585901-mRNA-1"/>
    </source>
</evidence>
<dbReference type="Proteomes" id="UP000278627">
    <property type="component" value="Unassembled WGS sequence"/>
</dbReference>
<dbReference type="EMBL" id="UZAD01004559">
    <property type="protein sequence ID" value="VDN87009.1"/>
    <property type="molecule type" value="Genomic_DNA"/>
</dbReference>
<proteinExistence type="inferred from homology"/>
<protein>
    <submittedName>
        <fullName evidence="6 7">UPF0390 protein</fullName>
    </submittedName>
</protein>
<reference evidence="6 7" key="1">
    <citation type="submission" date="2017-02" db="UniProtKB">
        <authorList>
            <consortium name="WormBaseParasite"/>
        </authorList>
    </citation>
    <scope>IDENTIFICATION</scope>
</reference>
<dbReference type="STRING" id="6280.A0A0N4TCC1"/>
<evidence type="ECO:0000313" key="4">
    <source>
        <dbReference type="EMBL" id="VDN88049.1"/>
    </source>
</evidence>